<evidence type="ECO:0000313" key="11">
    <source>
        <dbReference type="Proteomes" id="UP000664167"/>
    </source>
</evidence>
<dbReference type="InterPro" id="IPR035906">
    <property type="entry name" value="MetI-like_sf"/>
</dbReference>
<dbReference type="Proteomes" id="UP000664167">
    <property type="component" value="Unassembled WGS sequence"/>
</dbReference>
<evidence type="ECO:0000256" key="3">
    <source>
        <dbReference type="ARBA" id="ARBA00022475"/>
    </source>
</evidence>
<dbReference type="PROSITE" id="PS50928">
    <property type="entry name" value="ABC_TM1"/>
    <property type="match status" value="1"/>
</dbReference>
<keyword evidence="2 7" id="KW-0813">Transport</keyword>
<feature type="transmembrane region" description="Helical" evidence="7">
    <location>
        <begin position="111"/>
        <end position="132"/>
    </location>
</feature>
<evidence type="ECO:0000313" key="10">
    <source>
        <dbReference type="EMBL" id="MBO0510367.1"/>
    </source>
</evidence>
<dbReference type="GO" id="GO:0055085">
    <property type="term" value="P:transmembrane transport"/>
    <property type="evidence" value="ECO:0007669"/>
    <property type="project" value="InterPro"/>
</dbReference>
<feature type="transmembrane region" description="Helical" evidence="7">
    <location>
        <begin position="244"/>
        <end position="261"/>
    </location>
</feature>
<comment type="caution">
    <text evidence="10">The sequence shown here is derived from an EMBL/GenBank/DDBJ whole genome shotgun (WGS) entry which is preliminary data.</text>
</comment>
<feature type="transmembrane region" description="Helical" evidence="7">
    <location>
        <begin position="49"/>
        <end position="75"/>
    </location>
</feature>
<sequence length="334" mass="36392">MTASTVAASTADPAVGSPSESPAGARGHNAAAPRGGRDGNPFRARQRRLYIPFVAPAFVLYLAFLIVPLAGTFWISLHKWPGSGPMQWEGTRNYTYLLHDPVFLHSFRNTLVLLFGAGAATFALSFGLTMLLRDMVGRSTARSIIFFPNIVPALVLSILWGFLFQADGLVNKILGLIGVHHPPAWLAQNHLYSMILLGVVWTSTGFYTTIIMAAVDRIPPYLYEDCALAGANAWQRFRHVTLPLSWDVIGICAVLWTINAIKTFEFVLAMAGSSSGLPTPEVWTVSLYAYASAFASSGVPQYGLAAADSIVTLVLVAVLVFLIRRVMRRDTIEF</sequence>
<feature type="transmembrane region" description="Helical" evidence="7">
    <location>
        <begin position="144"/>
        <end position="164"/>
    </location>
</feature>
<evidence type="ECO:0000256" key="2">
    <source>
        <dbReference type="ARBA" id="ARBA00022448"/>
    </source>
</evidence>
<evidence type="ECO:0000256" key="4">
    <source>
        <dbReference type="ARBA" id="ARBA00022692"/>
    </source>
</evidence>
<proteinExistence type="inferred from homology"/>
<protein>
    <submittedName>
        <fullName evidence="10">Sugar ABC transporter permease</fullName>
    </submittedName>
</protein>
<evidence type="ECO:0000259" key="9">
    <source>
        <dbReference type="PROSITE" id="PS50928"/>
    </source>
</evidence>
<feature type="transmembrane region" description="Helical" evidence="7">
    <location>
        <begin position="302"/>
        <end position="323"/>
    </location>
</feature>
<gene>
    <name evidence="10" type="ORF">J0695_00850</name>
</gene>
<keyword evidence="11" id="KW-1185">Reference proteome</keyword>
<dbReference type="Gene3D" id="1.10.3720.10">
    <property type="entry name" value="MetI-like"/>
    <property type="match status" value="1"/>
</dbReference>
<dbReference type="Pfam" id="PF00528">
    <property type="entry name" value="BPD_transp_1"/>
    <property type="match status" value="1"/>
</dbReference>
<name>A0A939F1E6_9ACTN</name>
<keyword evidence="6 7" id="KW-0472">Membrane</keyword>
<comment type="similarity">
    <text evidence="7">Belongs to the binding-protein-dependent transport system permease family.</text>
</comment>
<keyword evidence="5 7" id="KW-1133">Transmembrane helix</keyword>
<dbReference type="RefSeq" id="WP_206959072.1">
    <property type="nucleotide sequence ID" value="NZ_BAAAJJ010000002.1"/>
</dbReference>
<keyword evidence="4 7" id="KW-0812">Transmembrane</keyword>
<evidence type="ECO:0000256" key="5">
    <source>
        <dbReference type="ARBA" id="ARBA00022989"/>
    </source>
</evidence>
<evidence type="ECO:0000256" key="1">
    <source>
        <dbReference type="ARBA" id="ARBA00004651"/>
    </source>
</evidence>
<keyword evidence="3" id="KW-1003">Cell membrane</keyword>
<dbReference type="AlphaFoldDB" id="A0A939F1E6"/>
<reference evidence="10" key="1">
    <citation type="submission" date="2021-03" db="EMBL/GenBank/DDBJ databases">
        <title>Streptomyces poriferae sp. nov., a novel marine sponge-derived Actinobacteria species with anti-MRSA activity.</title>
        <authorList>
            <person name="Sandoval-Powers M."/>
            <person name="Kralova S."/>
            <person name="Nguyen G.-S."/>
            <person name="Fawwal D."/>
            <person name="Degnes K."/>
            <person name="Klinkenberg G."/>
            <person name="Sletta H."/>
            <person name="Wentzel A."/>
            <person name="Liles M.R."/>
        </authorList>
    </citation>
    <scope>NUCLEOTIDE SEQUENCE</scope>
    <source>
        <strain evidence="10">DSM 41794</strain>
    </source>
</reference>
<feature type="transmembrane region" description="Helical" evidence="7">
    <location>
        <begin position="191"/>
        <end position="215"/>
    </location>
</feature>
<accession>A0A939F1E6</accession>
<organism evidence="10 11">
    <name type="scientific">Streptomyces beijiangensis</name>
    <dbReference type="NCBI Taxonomy" id="163361"/>
    <lineage>
        <taxon>Bacteria</taxon>
        <taxon>Bacillati</taxon>
        <taxon>Actinomycetota</taxon>
        <taxon>Actinomycetes</taxon>
        <taxon>Kitasatosporales</taxon>
        <taxon>Streptomycetaceae</taxon>
        <taxon>Streptomyces</taxon>
    </lineage>
</organism>
<dbReference type="GO" id="GO:0005886">
    <property type="term" value="C:plasma membrane"/>
    <property type="evidence" value="ECO:0007669"/>
    <property type="project" value="UniProtKB-SubCell"/>
</dbReference>
<feature type="domain" description="ABC transmembrane type-1" evidence="9">
    <location>
        <begin position="107"/>
        <end position="323"/>
    </location>
</feature>
<feature type="region of interest" description="Disordered" evidence="8">
    <location>
        <begin position="1"/>
        <end position="40"/>
    </location>
</feature>
<evidence type="ECO:0000256" key="8">
    <source>
        <dbReference type="SAM" id="MobiDB-lite"/>
    </source>
</evidence>
<dbReference type="CDD" id="cd06261">
    <property type="entry name" value="TM_PBP2"/>
    <property type="match status" value="1"/>
</dbReference>
<comment type="subcellular location">
    <subcellularLocation>
        <location evidence="1 7">Cell membrane</location>
        <topology evidence="1 7">Multi-pass membrane protein</topology>
    </subcellularLocation>
</comment>
<evidence type="ECO:0000256" key="6">
    <source>
        <dbReference type="ARBA" id="ARBA00023136"/>
    </source>
</evidence>
<evidence type="ECO:0000256" key="7">
    <source>
        <dbReference type="RuleBase" id="RU363032"/>
    </source>
</evidence>
<dbReference type="InterPro" id="IPR050809">
    <property type="entry name" value="UgpAE/MalFG_permease"/>
</dbReference>
<dbReference type="EMBL" id="JAFLRJ010000006">
    <property type="protein sequence ID" value="MBO0510367.1"/>
    <property type="molecule type" value="Genomic_DNA"/>
</dbReference>
<dbReference type="InterPro" id="IPR000515">
    <property type="entry name" value="MetI-like"/>
</dbReference>
<dbReference type="PANTHER" id="PTHR43227:SF11">
    <property type="entry name" value="BLL4140 PROTEIN"/>
    <property type="match status" value="1"/>
</dbReference>
<dbReference type="SUPFAM" id="SSF161098">
    <property type="entry name" value="MetI-like"/>
    <property type="match status" value="1"/>
</dbReference>
<dbReference type="PANTHER" id="PTHR43227">
    <property type="entry name" value="BLL4140 PROTEIN"/>
    <property type="match status" value="1"/>
</dbReference>